<protein>
    <submittedName>
        <fullName evidence="1">Uncharacterized protein</fullName>
    </submittedName>
</protein>
<dbReference type="PANTHER" id="PTHR35871:SF1">
    <property type="entry name" value="CXC1-LIKE CYSTEINE CLUSTER ASSOCIATED WITH KDZ TRANSPOSASES DOMAIN-CONTAINING PROTEIN"/>
    <property type="match status" value="1"/>
</dbReference>
<accession>A0A162UEU0</accession>
<dbReference type="PANTHER" id="PTHR35871">
    <property type="entry name" value="EXPRESSED PROTEIN"/>
    <property type="match status" value="1"/>
</dbReference>
<sequence length="521" mass="60245">MPRPSKRSRIAKNLNRVASTGAFAKKIKSTNEELVDLYEIDYEDDIILNDRELQRMTENVTLAGFTIGTHSTTMDESAQSSKKDVKVSSIDKLTLVKLAYEDVTKNLVPFTRPASERASMEVWVNANTYRLAMIRKYAKEYLDFWSIALHQQGKHARRPSLFSDEDFKTTICKWIQQQRPESRSAILVKKNIDEIVVPEKLGIPGNVLTSMIWKYLHKWGYIFRKNSKDIYYDTKMASFGTNSDVTMPQLSTDEVEHVLVTHDESTFYSNDGKEAMWLVEDENPIRKKGPDMSLMISEFRYACHDTMLDSNTISLFALLHPECKAVFVFGQSTNHKAYSQNALIVNKINLDDKEVEEDDPCVLRETIFAQDGVEKKVKYMKGVCTILEECGMWLEKDPYNLRKKWKLDCKSKDASEGSKCCAHHFLTSQPDFLSQKTVLHEAIEGSGHLFELYLKFYCDCNWIERYRGAAKHEARLQCNYIYKSHYIEAYSQKMNVKEAHEAVKQFTSRKYTSCCRDEGKD</sequence>
<dbReference type="EMBL" id="KV440979">
    <property type="protein sequence ID" value="OAD74613.1"/>
    <property type="molecule type" value="Genomic_DNA"/>
</dbReference>
<keyword evidence="2" id="KW-1185">Reference proteome</keyword>
<proteinExistence type="predicted"/>
<gene>
    <name evidence="1" type="ORF">PHYBLDRAFT_145045</name>
</gene>
<name>A0A162UEU0_PHYB8</name>
<organism evidence="1 2">
    <name type="scientific">Phycomyces blakesleeanus (strain ATCC 8743b / DSM 1359 / FGSC 10004 / NBRC 33097 / NRRL 1555)</name>
    <dbReference type="NCBI Taxonomy" id="763407"/>
    <lineage>
        <taxon>Eukaryota</taxon>
        <taxon>Fungi</taxon>
        <taxon>Fungi incertae sedis</taxon>
        <taxon>Mucoromycota</taxon>
        <taxon>Mucoromycotina</taxon>
        <taxon>Mucoromycetes</taxon>
        <taxon>Mucorales</taxon>
        <taxon>Phycomycetaceae</taxon>
        <taxon>Phycomyces</taxon>
    </lineage>
</organism>
<dbReference type="GeneID" id="28992261"/>
<dbReference type="VEuPathDB" id="FungiDB:PHYBLDRAFT_145045"/>
<dbReference type="InParanoid" id="A0A162UEU0"/>
<dbReference type="OrthoDB" id="10044727at2759"/>
<dbReference type="Proteomes" id="UP000077315">
    <property type="component" value="Unassembled WGS sequence"/>
</dbReference>
<reference evidence="2" key="1">
    <citation type="submission" date="2015-06" db="EMBL/GenBank/DDBJ databases">
        <title>Expansion of signal transduction pathways in fungi by whole-genome duplication.</title>
        <authorList>
            <consortium name="DOE Joint Genome Institute"/>
            <person name="Corrochano L.M."/>
            <person name="Kuo A."/>
            <person name="Marcet-Houben M."/>
            <person name="Polaino S."/>
            <person name="Salamov A."/>
            <person name="Villalobos J.M."/>
            <person name="Alvarez M.I."/>
            <person name="Avalos J."/>
            <person name="Benito E.P."/>
            <person name="Benoit I."/>
            <person name="Burger G."/>
            <person name="Camino L.P."/>
            <person name="Canovas D."/>
            <person name="Cerda-Olmedo E."/>
            <person name="Cheng J.-F."/>
            <person name="Dominguez A."/>
            <person name="Elias M."/>
            <person name="Eslava A.P."/>
            <person name="Glaser F."/>
            <person name="Grimwood J."/>
            <person name="Gutierrez G."/>
            <person name="Heitman J."/>
            <person name="Henrissat B."/>
            <person name="Iturriaga E.A."/>
            <person name="Lang B.F."/>
            <person name="Lavin J.L."/>
            <person name="Lee S."/>
            <person name="Li W."/>
            <person name="Lindquist E."/>
            <person name="Lopez-Garcia S."/>
            <person name="Luque E.M."/>
            <person name="Marcos A.T."/>
            <person name="Martin J."/>
            <person name="McCluskey K."/>
            <person name="Medina H.R."/>
            <person name="Miralles-Duran A."/>
            <person name="Miyazaki A."/>
            <person name="Munoz-Torres E."/>
            <person name="Oguiza J.A."/>
            <person name="Ohm R."/>
            <person name="Olmedo M."/>
            <person name="Orejas M."/>
            <person name="Ortiz-Castellanos L."/>
            <person name="Pisabarro A.G."/>
            <person name="Rodriguez-Romero J."/>
            <person name="Ruiz-Herrera J."/>
            <person name="Ruiz-Vazquez R."/>
            <person name="Sanz C."/>
            <person name="Schackwitz W."/>
            <person name="Schmutz J."/>
            <person name="Shahriari M."/>
            <person name="Shelest E."/>
            <person name="Silva-Franco F."/>
            <person name="Soanes D."/>
            <person name="Syed K."/>
            <person name="Tagua V.G."/>
            <person name="Talbot N.J."/>
            <person name="Thon M."/>
            <person name="De vries R.P."/>
            <person name="Wiebenga A."/>
            <person name="Yadav J.S."/>
            <person name="Braun E.L."/>
            <person name="Baker S."/>
            <person name="Garre V."/>
            <person name="Horwitz B."/>
            <person name="Torres-Martinez S."/>
            <person name="Idnurm A."/>
            <person name="Herrera-Estrella A."/>
            <person name="Gabaldon T."/>
            <person name="Grigoriev I.V."/>
        </authorList>
    </citation>
    <scope>NUCLEOTIDE SEQUENCE [LARGE SCALE GENOMIC DNA]</scope>
    <source>
        <strain evidence="2">NRRL 1555(-)</strain>
    </source>
</reference>
<evidence type="ECO:0000313" key="2">
    <source>
        <dbReference type="Proteomes" id="UP000077315"/>
    </source>
</evidence>
<dbReference type="RefSeq" id="XP_018292653.1">
    <property type="nucleotide sequence ID" value="XM_018431355.1"/>
</dbReference>
<dbReference type="AlphaFoldDB" id="A0A162UEU0"/>
<evidence type="ECO:0000313" key="1">
    <source>
        <dbReference type="EMBL" id="OAD74613.1"/>
    </source>
</evidence>